<sequence length="234" mass="26084">MSDLRREYAAVLHDLDRQLHRVDLVAFRIIRRGRAEGRRPRPAFAPALVDLPALDLEDSVQETIQDVAAGIGLWGGWRTLLPRMANRMTDLCARHDADRRLADLQGESRRLTAWLGAPSQDSRPLIGLCPQCHAPVQQLGGGVICPCGWVSPDPRPARETLAAAWRRLHVTLTPADASRWIRDNLGETVPRNTVSTWLKRGQLTGAAPLGDGYWRIPVASIARRVSRHAESKRQ</sequence>
<reference evidence="1 2" key="1">
    <citation type="submission" date="2014-03" db="EMBL/GenBank/DDBJ databases">
        <title>Genomics of Bifidobacteria.</title>
        <authorList>
            <person name="Ventura M."/>
            <person name="Milani C."/>
            <person name="Lugli G.A."/>
        </authorList>
    </citation>
    <scope>NUCLEOTIDE SEQUENCE [LARGE SCALE GENOMIC DNA]</scope>
    <source>
        <strain evidence="1 2">LMG 21395</strain>
    </source>
</reference>
<dbReference type="EMBL" id="JGZT01000006">
    <property type="protein sequence ID" value="KFJ02650.1"/>
    <property type="molecule type" value="Genomic_DNA"/>
</dbReference>
<evidence type="ECO:0000313" key="2">
    <source>
        <dbReference type="Proteomes" id="UP000029003"/>
    </source>
</evidence>
<accession>A0A087E4E9</accession>
<proteinExistence type="predicted"/>
<name>A0A087E4E9_9BIFI</name>
<comment type="caution">
    <text evidence="1">The sequence shown here is derived from an EMBL/GenBank/DDBJ whole genome shotgun (WGS) entry which is preliminary data.</text>
</comment>
<dbReference type="AlphaFoldDB" id="A0A087E4E9"/>
<protein>
    <submittedName>
        <fullName evidence="1">Helix-turn-helix domain protein</fullName>
    </submittedName>
</protein>
<organism evidence="1 2">
    <name type="scientific">Bifidobacterium thermacidophilum subsp. thermacidophilum</name>
    <dbReference type="NCBI Taxonomy" id="79262"/>
    <lineage>
        <taxon>Bacteria</taxon>
        <taxon>Bacillati</taxon>
        <taxon>Actinomycetota</taxon>
        <taxon>Actinomycetes</taxon>
        <taxon>Bifidobacteriales</taxon>
        <taxon>Bifidobacteriaceae</taxon>
        <taxon>Bifidobacterium</taxon>
    </lineage>
</organism>
<gene>
    <name evidence="1" type="ORF">THER5_1113</name>
</gene>
<dbReference type="RefSeq" id="WP_152571396.1">
    <property type="nucleotide sequence ID" value="NZ_JGZT01000006.1"/>
</dbReference>
<evidence type="ECO:0000313" key="1">
    <source>
        <dbReference type="EMBL" id="KFJ02650.1"/>
    </source>
</evidence>
<dbReference type="Proteomes" id="UP000029003">
    <property type="component" value="Unassembled WGS sequence"/>
</dbReference>
<dbReference type="OrthoDB" id="3233619at2"/>